<organism evidence="2 3">
    <name type="scientific">Lates japonicus</name>
    <name type="common">Japanese lates</name>
    <dbReference type="NCBI Taxonomy" id="270547"/>
    <lineage>
        <taxon>Eukaryota</taxon>
        <taxon>Metazoa</taxon>
        <taxon>Chordata</taxon>
        <taxon>Craniata</taxon>
        <taxon>Vertebrata</taxon>
        <taxon>Euteleostomi</taxon>
        <taxon>Actinopterygii</taxon>
        <taxon>Neopterygii</taxon>
        <taxon>Teleostei</taxon>
        <taxon>Neoteleostei</taxon>
        <taxon>Acanthomorphata</taxon>
        <taxon>Carangaria</taxon>
        <taxon>Carangaria incertae sedis</taxon>
        <taxon>Centropomidae</taxon>
        <taxon>Lates</taxon>
    </lineage>
</organism>
<dbReference type="Proteomes" id="UP001279410">
    <property type="component" value="Unassembled WGS sequence"/>
</dbReference>
<reference evidence="2" key="1">
    <citation type="submission" date="2022-08" db="EMBL/GenBank/DDBJ databases">
        <title>Genome sequencing of akame (Lates japonicus).</title>
        <authorList>
            <person name="Hashiguchi Y."/>
            <person name="Takahashi H."/>
        </authorList>
    </citation>
    <scope>NUCLEOTIDE SEQUENCE</scope>
    <source>
        <strain evidence="2">Kochi</strain>
    </source>
</reference>
<gene>
    <name evidence="2" type="ORF">AKAME5_000988500</name>
</gene>
<dbReference type="AlphaFoldDB" id="A0AAD3MMF1"/>
<dbReference type="EMBL" id="BRZM01000030">
    <property type="protein sequence ID" value="GLD57687.1"/>
    <property type="molecule type" value="Genomic_DNA"/>
</dbReference>
<name>A0AAD3MMF1_LATJO</name>
<evidence type="ECO:0000256" key="1">
    <source>
        <dbReference type="SAM" id="MobiDB-lite"/>
    </source>
</evidence>
<proteinExistence type="predicted"/>
<sequence length="75" mass="8529">MSQPLMLTNSADNQEPGRTSAFEHGSEGLTHFGSRLDPYTQHERPITKEVYKSCHFLDVIVSWKKTKGPTVLQRL</sequence>
<accession>A0AAD3MMF1</accession>
<evidence type="ECO:0000313" key="3">
    <source>
        <dbReference type="Proteomes" id="UP001279410"/>
    </source>
</evidence>
<protein>
    <submittedName>
        <fullName evidence="2">Uncharacterized protein</fullName>
    </submittedName>
</protein>
<feature type="region of interest" description="Disordered" evidence="1">
    <location>
        <begin position="1"/>
        <end position="37"/>
    </location>
</feature>
<keyword evidence="3" id="KW-1185">Reference proteome</keyword>
<evidence type="ECO:0000313" key="2">
    <source>
        <dbReference type="EMBL" id="GLD57687.1"/>
    </source>
</evidence>
<comment type="caution">
    <text evidence="2">The sequence shown here is derived from an EMBL/GenBank/DDBJ whole genome shotgun (WGS) entry which is preliminary data.</text>
</comment>
<feature type="compositionally biased region" description="Polar residues" evidence="1">
    <location>
        <begin position="1"/>
        <end position="17"/>
    </location>
</feature>